<dbReference type="Pfam" id="PF13400">
    <property type="entry name" value="Tad"/>
    <property type="match status" value="1"/>
</dbReference>
<gene>
    <name evidence="3" type="ORF">FRD01_09345</name>
</gene>
<evidence type="ECO:0000256" key="1">
    <source>
        <dbReference type="SAM" id="Phobius"/>
    </source>
</evidence>
<keyword evidence="4" id="KW-1185">Reference proteome</keyword>
<keyword evidence="1" id="KW-1133">Transmembrane helix</keyword>
<organism evidence="3 4">
    <name type="scientific">Microvenator marinus</name>
    <dbReference type="NCBI Taxonomy" id="2600177"/>
    <lineage>
        <taxon>Bacteria</taxon>
        <taxon>Deltaproteobacteria</taxon>
        <taxon>Bradymonadales</taxon>
        <taxon>Microvenatoraceae</taxon>
        <taxon>Microvenator</taxon>
    </lineage>
</organism>
<evidence type="ECO:0000313" key="4">
    <source>
        <dbReference type="Proteomes" id="UP000321595"/>
    </source>
</evidence>
<dbReference type="InterPro" id="IPR028087">
    <property type="entry name" value="Tad_N"/>
</dbReference>
<sequence length="450" mass="50924">MKELISRTLERFHKSQSGAVALLCLASLLILFMCALIMYDASLVIRGKTDAHMAADTAAYSQASVEARSMNMIAFANVGKRTIVGIHNMYYFQYPMYLIWWLGQCSKCCCGWYCGCWTECFNCFGNLIDGSPIMEAIDWASFLGNDDLEQNLEDLDTFQDDLREYAAYWGVGEAMVRGVRNGANMITNFPAPDNSEYGPLPLERGNPSESCLTPTPLADNPVTLVTLIEWYANFQDLKDRSTSSPNIASEGPAERVNIAYSFLACPLMTPDEGAPFFNAADSNSSEHMLQRSNYVWSYKHTPDNDGILRNNYMFMSKEYTPPSNVTMPKTGIWSIARSEFYFPPSNKPDTILFDGAHDMWMFHPGWYGKIRPTTLPREEPPVDHDEMFDESLELGRDMAQGQFFIFAVDNFDFMGFQNDIRYMQRNVTPAMKGMVDNGGEDRHITDGMSR</sequence>
<keyword evidence="1" id="KW-0812">Transmembrane</keyword>
<evidence type="ECO:0000259" key="2">
    <source>
        <dbReference type="Pfam" id="PF13400"/>
    </source>
</evidence>
<dbReference type="KEGG" id="bbae:FRD01_09345"/>
<feature type="domain" description="Putative Flp pilus-assembly TadG-like N-terminal" evidence="2">
    <location>
        <begin position="18"/>
        <end position="61"/>
    </location>
</feature>
<accession>A0A5B8XP62</accession>
<proteinExistence type="predicted"/>
<dbReference type="OrthoDB" id="5525269at2"/>
<dbReference type="RefSeq" id="WP_146959125.1">
    <property type="nucleotide sequence ID" value="NZ_CP042467.1"/>
</dbReference>
<name>A0A5B8XP62_9DELT</name>
<protein>
    <recommendedName>
        <fullName evidence="2">Putative Flp pilus-assembly TadG-like N-terminal domain-containing protein</fullName>
    </recommendedName>
</protein>
<evidence type="ECO:0000313" key="3">
    <source>
        <dbReference type="EMBL" id="QED27440.1"/>
    </source>
</evidence>
<dbReference type="Proteomes" id="UP000321595">
    <property type="component" value="Chromosome"/>
</dbReference>
<keyword evidence="1" id="KW-0472">Membrane</keyword>
<feature type="transmembrane region" description="Helical" evidence="1">
    <location>
        <begin position="20"/>
        <end position="39"/>
    </location>
</feature>
<reference evidence="3 4" key="1">
    <citation type="submission" date="2019-08" db="EMBL/GenBank/DDBJ databases">
        <authorList>
            <person name="Liang Q."/>
        </authorList>
    </citation>
    <scope>NUCLEOTIDE SEQUENCE [LARGE SCALE GENOMIC DNA]</scope>
    <source>
        <strain evidence="3 4">V1718</strain>
    </source>
</reference>
<dbReference type="EMBL" id="CP042467">
    <property type="protein sequence ID" value="QED27440.1"/>
    <property type="molecule type" value="Genomic_DNA"/>
</dbReference>
<dbReference type="AlphaFoldDB" id="A0A5B8XP62"/>